<feature type="transmembrane region" description="Helical" evidence="5">
    <location>
        <begin position="120"/>
        <end position="138"/>
    </location>
</feature>
<dbReference type="OrthoDB" id="292213at2759"/>
<dbReference type="GO" id="GO:0005802">
    <property type="term" value="C:trans-Golgi network"/>
    <property type="evidence" value="ECO:0007669"/>
    <property type="project" value="TreeGrafter"/>
</dbReference>
<comment type="subcellular location">
    <subcellularLocation>
        <location evidence="1">Membrane</location>
        <topology evidence="1">Multi-pass membrane protein</topology>
    </subcellularLocation>
</comment>
<evidence type="ECO:0000256" key="4">
    <source>
        <dbReference type="ARBA" id="ARBA00023136"/>
    </source>
</evidence>
<organism evidence="6 7">
    <name type="scientific">Terfezia boudieri ATCC MYA-4762</name>
    <dbReference type="NCBI Taxonomy" id="1051890"/>
    <lineage>
        <taxon>Eukaryota</taxon>
        <taxon>Fungi</taxon>
        <taxon>Dikarya</taxon>
        <taxon>Ascomycota</taxon>
        <taxon>Pezizomycotina</taxon>
        <taxon>Pezizomycetes</taxon>
        <taxon>Pezizales</taxon>
        <taxon>Pezizaceae</taxon>
        <taxon>Terfezia</taxon>
    </lineage>
</organism>
<proteinExistence type="predicted"/>
<keyword evidence="4 5" id="KW-0472">Membrane</keyword>
<evidence type="ECO:0000313" key="7">
    <source>
        <dbReference type="Proteomes" id="UP000267821"/>
    </source>
</evidence>
<keyword evidence="3 5" id="KW-1133">Transmembrane helix</keyword>
<evidence type="ECO:0000313" key="6">
    <source>
        <dbReference type="EMBL" id="RPB20058.1"/>
    </source>
</evidence>
<dbReference type="PANTHER" id="PTHR14856:SF9">
    <property type="entry name" value="PQ-LOOP REPEAT-CONTAINING PROTEIN 1"/>
    <property type="match status" value="1"/>
</dbReference>
<evidence type="ECO:0000256" key="5">
    <source>
        <dbReference type="SAM" id="Phobius"/>
    </source>
</evidence>
<dbReference type="PANTHER" id="PTHR14856">
    <property type="entry name" value="PQ-LOOP REPEAT-CONTAINING PROTEIN 1-LIKE PROTEIN"/>
    <property type="match status" value="1"/>
</dbReference>
<dbReference type="STRING" id="1051890.A0A3N4LED4"/>
<dbReference type="GO" id="GO:0016020">
    <property type="term" value="C:membrane"/>
    <property type="evidence" value="ECO:0007669"/>
    <property type="project" value="UniProtKB-SubCell"/>
</dbReference>
<accession>A0A3N4LED4</accession>
<dbReference type="GO" id="GO:0005829">
    <property type="term" value="C:cytosol"/>
    <property type="evidence" value="ECO:0007669"/>
    <property type="project" value="GOC"/>
</dbReference>
<feature type="transmembrane region" description="Helical" evidence="5">
    <location>
        <begin position="6"/>
        <end position="23"/>
    </location>
</feature>
<dbReference type="Pfam" id="PF04193">
    <property type="entry name" value="PQ-loop"/>
    <property type="match status" value="2"/>
</dbReference>
<dbReference type="SMART" id="SM00679">
    <property type="entry name" value="CTNS"/>
    <property type="match status" value="2"/>
</dbReference>
<evidence type="ECO:0000256" key="1">
    <source>
        <dbReference type="ARBA" id="ARBA00004141"/>
    </source>
</evidence>
<protein>
    <recommendedName>
        <fullName evidence="8">PQ loop repeat protein</fullName>
    </recommendedName>
</protein>
<evidence type="ECO:0000256" key="2">
    <source>
        <dbReference type="ARBA" id="ARBA00022692"/>
    </source>
</evidence>
<evidence type="ECO:0008006" key="8">
    <source>
        <dbReference type="Google" id="ProtNLM"/>
    </source>
</evidence>
<dbReference type="FunCoup" id="A0A3N4LED4">
    <property type="interactions" value="31"/>
</dbReference>
<sequence length="244" mass="27932">MFNWFVNFVAPLFIVTSPITSYADQIRSIHINKCSQGFSLDTPLIMLVASILRSFYWLGARYETSLLIQSLIMIVIQLLLLKVALDHRPPHTHPASPLSSTPPPPLRPYHFWQWGPQKPYWDFLLLFTLGTFTLQLLLGSSATYTALQGFLALGVEATLPIPQVLQNYRAKSCNGFRFSVLASWILGDIMKQVFFFSAEKISLQFKLCAGFQMLMDLVLGWQFWRYGNGRIEEKAVEKLEMGRF</sequence>
<evidence type="ECO:0000256" key="3">
    <source>
        <dbReference type="ARBA" id="ARBA00022989"/>
    </source>
</evidence>
<feature type="transmembrane region" description="Helical" evidence="5">
    <location>
        <begin position="44"/>
        <end position="60"/>
    </location>
</feature>
<dbReference type="InParanoid" id="A0A3N4LED4"/>
<dbReference type="InterPro" id="IPR052241">
    <property type="entry name" value="SLC66/Scramblase_ANY1"/>
</dbReference>
<dbReference type="Proteomes" id="UP000267821">
    <property type="component" value="Unassembled WGS sequence"/>
</dbReference>
<keyword evidence="7" id="KW-1185">Reference proteome</keyword>
<dbReference type="Gene3D" id="1.20.1280.290">
    <property type="match status" value="1"/>
</dbReference>
<keyword evidence="2 5" id="KW-0812">Transmembrane</keyword>
<dbReference type="GO" id="GO:0045332">
    <property type="term" value="P:phospholipid translocation"/>
    <property type="evidence" value="ECO:0007669"/>
    <property type="project" value="TreeGrafter"/>
</dbReference>
<dbReference type="AlphaFoldDB" id="A0A3N4LED4"/>
<gene>
    <name evidence="6" type="ORF">L211DRAFT_842092</name>
</gene>
<feature type="transmembrane region" description="Helical" evidence="5">
    <location>
        <begin position="66"/>
        <end position="85"/>
    </location>
</feature>
<reference evidence="6 7" key="1">
    <citation type="journal article" date="2018" name="Nat. Ecol. Evol.">
        <title>Pezizomycetes genomes reveal the molecular basis of ectomycorrhizal truffle lifestyle.</title>
        <authorList>
            <person name="Murat C."/>
            <person name="Payen T."/>
            <person name="Noel B."/>
            <person name="Kuo A."/>
            <person name="Morin E."/>
            <person name="Chen J."/>
            <person name="Kohler A."/>
            <person name="Krizsan K."/>
            <person name="Balestrini R."/>
            <person name="Da Silva C."/>
            <person name="Montanini B."/>
            <person name="Hainaut M."/>
            <person name="Levati E."/>
            <person name="Barry K.W."/>
            <person name="Belfiori B."/>
            <person name="Cichocki N."/>
            <person name="Clum A."/>
            <person name="Dockter R.B."/>
            <person name="Fauchery L."/>
            <person name="Guy J."/>
            <person name="Iotti M."/>
            <person name="Le Tacon F."/>
            <person name="Lindquist E.A."/>
            <person name="Lipzen A."/>
            <person name="Malagnac F."/>
            <person name="Mello A."/>
            <person name="Molinier V."/>
            <person name="Miyauchi S."/>
            <person name="Poulain J."/>
            <person name="Riccioni C."/>
            <person name="Rubini A."/>
            <person name="Sitrit Y."/>
            <person name="Splivallo R."/>
            <person name="Traeger S."/>
            <person name="Wang M."/>
            <person name="Zifcakova L."/>
            <person name="Wipf D."/>
            <person name="Zambonelli A."/>
            <person name="Paolocci F."/>
            <person name="Nowrousian M."/>
            <person name="Ottonello S."/>
            <person name="Baldrian P."/>
            <person name="Spatafora J.W."/>
            <person name="Henrissat B."/>
            <person name="Nagy L.G."/>
            <person name="Aury J.M."/>
            <person name="Wincker P."/>
            <person name="Grigoriev I.V."/>
            <person name="Bonfante P."/>
            <person name="Martin F.M."/>
        </authorList>
    </citation>
    <scope>NUCLEOTIDE SEQUENCE [LARGE SCALE GENOMIC DNA]</scope>
    <source>
        <strain evidence="6 7">ATCC MYA-4762</strain>
    </source>
</reference>
<dbReference type="GO" id="GO:0005768">
    <property type="term" value="C:endosome"/>
    <property type="evidence" value="ECO:0007669"/>
    <property type="project" value="TreeGrafter"/>
</dbReference>
<name>A0A3N4LED4_9PEZI</name>
<dbReference type="InterPro" id="IPR006603">
    <property type="entry name" value="PQ-loop_rpt"/>
</dbReference>
<dbReference type="GO" id="GO:0042147">
    <property type="term" value="P:retrograde transport, endosome to Golgi"/>
    <property type="evidence" value="ECO:0007669"/>
    <property type="project" value="TreeGrafter"/>
</dbReference>
<dbReference type="EMBL" id="ML121578">
    <property type="protein sequence ID" value="RPB20058.1"/>
    <property type="molecule type" value="Genomic_DNA"/>
</dbReference>